<dbReference type="SUPFAM" id="SSF81383">
    <property type="entry name" value="F-box domain"/>
    <property type="match status" value="1"/>
</dbReference>
<evidence type="ECO:0000313" key="3">
    <source>
        <dbReference type="EMBL" id="KAK7245704.1"/>
    </source>
</evidence>
<name>A0AAN9E3E1_CROPI</name>
<reference evidence="3 4" key="1">
    <citation type="submission" date="2024-01" db="EMBL/GenBank/DDBJ databases">
        <title>The genomes of 5 underutilized Papilionoideae crops provide insights into root nodulation and disease resistanc.</title>
        <authorList>
            <person name="Yuan L."/>
        </authorList>
    </citation>
    <scope>NUCLEOTIDE SEQUENCE [LARGE SCALE GENOMIC DNA]</scope>
    <source>
        <strain evidence="3">ZHUSHIDOU_FW_LH</strain>
        <tissue evidence="3">Leaf</tissue>
    </source>
</reference>
<dbReference type="EMBL" id="JAYWIO010000008">
    <property type="protein sequence ID" value="KAK7245704.1"/>
    <property type="molecule type" value="Genomic_DNA"/>
</dbReference>
<dbReference type="Gene3D" id="1.20.1280.50">
    <property type="match status" value="1"/>
</dbReference>
<keyword evidence="1" id="KW-0472">Membrane</keyword>
<feature type="transmembrane region" description="Helical" evidence="1">
    <location>
        <begin position="133"/>
        <end position="152"/>
    </location>
</feature>
<dbReference type="PANTHER" id="PTHR46301">
    <property type="entry name" value="F-BOX/KELCH-REPEAT PROTEIN"/>
    <property type="match status" value="1"/>
</dbReference>
<protein>
    <recommendedName>
        <fullName evidence="2">F-box domain-containing protein</fullName>
    </recommendedName>
</protein>
<dbReference type="AlphaFoldDB" id="A0AAN9E3E1"/>
<sequence length="204" mass="22970">MASSVVEEILLEEILLRLPVKSLTRFKCVSKRWLFQISDPWFCRSHTLRHFTPFPTALLQVHVSAGNSNFLMLPPSSSSSNDNDEVPFAPFITDFQFLNPNSIKSIFVCIPPTLDVGLTSEQVFMKLLVMKEFTAMVLYIGTVHMIIVGGYFEARIQSLVCCKRVSKYVKLCKRISIIIRKQIAALPRHAGRGSIFGTAASWVS</sequence>
<dbReference type="InterPro" id="IPR001810">
    <property type="entry name" value="F-box_dom"/>
</dbReference>
<keyword evidence="4" id="KW-1185">Reference proteome</keyword>
<dbReference type="Pfam" id="PF00646">
    <property type="entry name" value="F-box"/>
    <property type="match status" value="1"/>
</dbReference>
<evidence type="ECO:0000259" key="2">
    <source>
        <dbReference type="Pfam" id="PF00646"/>
    </source>
</evidence>
<dbReference type="GO" id="GO:0031146">
    <property type="term" value="P:SCF-dependent proteasomal ubiquitin-dependent protein catabolic process"/>
    <property type="evidence" value="ECO:0007669"/>
    <property type="project" value="TreeGrafter"/>
</dbReference>
<accession>A0AAN9E3E1</accession>
<evidence type="ECO:0000313" key="4">
    <source>
        <dbReference type="Proteomes" id="UP001372338"/>
    </source>
</evidence>
<organism evidence="3 4">
    <name type="scientific">Crotalaria pallida</name>
    <name type="common">Smooth rattlebox</name>
    <name type="synonym">Crotalaria striata</name>
    <dbReference type="NCBI Taxonomy" id="3830"/>
    <lineage>
        <taxon>Eukaryota</taxon>
        <taxon>Viridiplantae</taxon>
        <taxon>Streptophyta</taxon>
        <taxon>Embryophyta</taxon>
        <taxon>Tracheophyta</taxon>
        <taxon>Spermatophyta</taxon>
        <taxon>Magnoliopsida</taxon>
        <taxon>eudicotyledons</taxon>
        <taxon>Gunneridae</taxon>
        <taxon>Pentapetalae</taxon>
        <taxon>rosids</taxon>
        <taxon>fabids</taxon>
        <taxon>Fabales</taxon>
        <taxon>Fabaceae</taxon>
        <taxon>Papilionoideae</taxon>
        <taxon>50 kb inversion clade</taxon>
        <taxon>genistoids sensu lato</taxon>
        <taxon>core genistoids</taxon>
        <taxon>Crotalarieae</taxon>
        <taxon>Crotalaria</taxon>
    </lineage>
</organism>
<dbReference type="PANTHER" id="PTHR46301:SF77">
    <property type="entry name" value="F-BOX ONLY PROTEIN 6"/>
    <property type="match status" value="1"/>
</dbReference>
<dbReference type="InterPro" id="IPR036047">
    <property type="entry name" value="F-box-like_dom_sf"/>
</dbReference>
<proteinExistence type="predicted"/>
<keyword evidence="1" id="KW-1133">Transmembrane helix</keyword>
<keyword evidence="1" id="KW-0812">Transmembrane</keyword>
<evidence type="ECO:0000256" key="1">
    <source>
        <dbReference type="SAM" id="Phobius"/>
    </source>
</evidence>
<gene>
    <name evidence="3" type="ORF">RIF29_40553</name>
</gene>
<dbReference type="GO" id="GO:0004842">
    <property type="term" value="F:ubiquitin-protein transferase activity"/>
    <property type="evidence" value="ECO:0007669"/>
    <property type="project" value="TreeGrafter"/>
</dbReference>
<dbReference type="Proteomes" id="UP001372338">
    <property type="component" value="Unassembled WGS sequence"/>
</dbReference>
<comment type="caution">
    <text evidence="3">The sequence shown here is derived from an EMBL/GenBank/DDBJ whole genome shotgun (WGS) entry which is preliminary data.</text>
</comment>
<feature type="domain" description="F-box" evidence="2">
    <location>
        <begin position="10"/>
        <end position="43"/>
    </location>
</feature>